<dbReference type="AlphaFoldDB" id="A0A7C5Y8S4"/>
<evidence type="ECO:0000256" key="3">
    <source>
        <dbReference type="ARBA" id="ARBA00048954"/>
    </source>
</evidence>
<evidence type="ECO:0000259" key="5">
    <source>
        <dbReference type="Pfam" id="PF01935"/>
    </source>
</evidence>
<evidence type="ECO:0000256" key="2">
    <source>
        <dbReference type="ARBA" id="ARBA00034617"/>
    </source>
</evidence>
<protein>
    <submittedName>
        <fullName evidence="6">ATP-binding protein</fullName>
    </submittedName>
</protein>
<dbReference type="GO" id="GO:0005524">
    <property type="term" value="F:ATP binding"/>
    <property type="evidence" value="ECO:0007669"/>
    <property type="project" value="UniProtKB-KW"/>
</dbReference>
<dbReference type="PANTHER" id="PTHR42957">
    <property type="entry name" value="HELICASE MJ1565-RELATED"/>
    <property type="match status" value="1"/>
</dbReference>
<comment type="caution">
    <text evidence="6">The sequence shown here is derived from an EMBL/GenBank/DDBJ whole genome shotgun (WGS) entry which is preliminary data.</text>
</comment>
<proteinExistence type="inferred from homology"/>
<evidence type="ECO:0000313" key="6">
    <source>
        <dbReference type="EMBL" id="HHR40438.1"/>
    </source>
</evidence>
<reference evidence="6" key="1">
    <citation type="journal article" date="2020" name="mSystems">
        <title>Genome- and Community-Level Interaction Insights into Carbon Utilization and Element Cycling Functions of Hydrothermarchaeota in Hydrothermal Sediment.</title>
        <authorList>
            <person name="Zhou Z."/>
            <person name="Liu Y."/>
            <person name="Xu W."/>
            <person name="Pan J."/>
            <person name="Luo Z.H."/>
            <person name="Li M."/>
        </authorList>
    </citation>
    <scope>NUCLEOTIDE SEQUENCE [LARGE SCALE GENOMIC DNA]</scope>
    <source>
        <strain evidence="6">SpSt-1084</strain>
    </source>
</reference>
<dbReference type="InterPro" id="IPR008571">
    <property type="entry name" value="HerA-like"/>
</dbReference>
<dbReference type="Gene3D" id="3.40.50.300">
    <property type="entry name" value="P-loop containing nucleotide triphosphate hydrolases"/>
    <property type="match status" value="2"/>
</dbReference>
<keyword evidence="6" id="KW-0067">ATP-binding</keyword>
<name>A0A7C5Y8S4_CALS0</name>
<dbReference type="SUPFAM" id="SSF52540">
    <property type="entry name" value="P-loop containing nucleoside triphosphate hydrolases"/>
    <property type="match status" value="1"/>
</dbReference>
<dbReference type="InterPro" id="IPR002789">
    <property type="entry name" value="HerA_central"/>
</dbReference>
<evidence type="ECO:0000256" key="1">
    <source>
        <dbReference type="ARBA" id="ARBA00007816"/>
    </source>
</evidence>
<feature type="domain" description="Helicase HerA central" evidence="5">
    <location>
        <begin position="168"/>
        <end position="346"/>
    </location>
</feature>
<dbReference type="EMBL" id="DRXS01000069">
    <property type="protein sequence ID" value="HHR40438.1"/>
    <property type="molecule type" value="Genomic_DNA"/>
</dbReference>
<comment type="catalytic activity">
    <reaction evidence="3">
        <text>ATP + H2O = ADP + phosphate + H(+)</text>
        <dbReference type="Rhea" id="RHEA:13065"/>
        <dbReference type="ChEBI" id="CHEBI:15377"/>
        <dbReference type="ChEBI" id="CHEBI:15378"/>
        <dbReference type="ChEBI" id="CHEBI:30616"/>
        <dbReference type="ChEBI" id="CHEBI:43474"/>
        <dbReference type="ChEBI" id="CHEBI:456216"/>
        <dbReference type="EC" id="5.6.2.3"/>
    </reaction>
</comment>
<keyword evidence="6" id="KW-0547">Nucleotide-binding</keyword>
<comment type="catalytic activity">
    <reaction evidence="2">
        <text>Couples ATP hydrolysis with the unwinding of duplex DNA by translocating in the 3'-5' direction.</text>
        <dbReference type="EC" id="5.6.2.4"/>
    </reaction>
</comment>
<gene>
    <name evidence="6" type="ORF">ENM42_01270</name>
</gene>
<dbReference type="PANTHER" id="PTHR42957:SF1">
    <property type="entry name" value="HELICASE MJ1565-RELATED"/>
    <property type="match status" value="1"/>
</dbReference>
<dbReference type="GO" id="GO:0043138">
    <property type="term" value="F:3'-5' DNA helicase activity"/>
    <property type="evidence" value="ECO:0007669"/>
    <property type="project" value="UniProtKB-EC"/>
</dbReference>
<comment type="similarity">
    <text evidence="1">Belongs to the HerA family.</text>
</comment>
<dbReference type="GO" id="GO:0043139">
    <property type="term" value="F:5'-3' DNA helicase activity"/>
    <property type="evidence" value="ECO:0007669"/>
    <property type="project" value="UniProtKB-EC"/>
</dbReference>
<dbReference type="InterPro" id="IPR027417">
    <property type="entry name" value="P-loop_NTPase"/>
</dbReference>
<comment type="catalytic activity">
    <reaction evidence="4">
        <text>ATP + H2O = ADP + phosphate + H(+)</text>
        <dbReference type="Rhea" id="RHEA:13065"/>
        <dbReference type="ChEBI" id="CHEBI:15377"/>
        <dbReference type="ChEBI" id="CHEBI:15378"/>
        <dbReference type="ChEBI" id="CHEBI:30616"/>
        <dbReference type="ChEBI" id="CHEBI:43474"/>
        <dbReference type="ChEBI" id="CHEBI:456216"/>
        <dbReference type="EC" id="5.6.2.4"/>
    </reaction>
</comment>
<dbReference type="Pfam" id="PF01935">
    <property type="entry name" value="DUF87"/>
    <property type="match status" value="1"/>
</dbReference>
<accession>A0A7C5Y8S4</accession>
<sequence length="488" mass="54667">MKILQKKGDSLEILCMPSELNFEIGDYLKIGDDENFLLTQVIDVGYVELPGGTEDLLRDLVVDEIEAVSVIDPYNTSSLTSMIKEARTLTAKVRAVFDHGVLSMNSPWLPSRYSSKFEKASGNFLMNAVIRDDGVYSFEVGKVGGEPFKLSLTRIDGSLSIITGKKESGKSHLAKILIEAIAVHGGTVLIFDVNGEYVNLDKTVEGFESVLASSLKVLNPGINFTASLSDMGLKTFLDILEHVYHTPTTSLREIARIWKKIEKRYGKVSLELLLEVVEHENLNEAVREALLSRLQSIQSSGFIRDENPTDFEALVQRRPLGNIMVVNLSKLLPSTRRLVVEFILSRLTSLLSQNKADPVFLLAEEAHLYLRETYWEDLVTRMRHIGVFPILVTNQPDTIPEYVYRQADNIFLFNFANDSDLEKIAKISKIDSETVRILVKKMPPRTCLLLGKIVSDIPVVTKVRPSSLQTLGQTKLFFKKTNTVAQMG</sequence>
<evidence type="ECO:0000256" key="4">
    <source>
        <dbReference type="ARBA" id="ARBA00048988"/>
    </source>
</evidence>
<organism evidence="6">
    <name type="scientific">Caldiarchaeum subterraneum</name>
    <dbReference type="NCBI Taxonomy" id="311458"/>
    <lineage>
        <taxon>Archaea</taxon>
        <taxon>Nitrososphaerota</taxon>
        <taxon>Candidatus Caldarchaeales</taxon>
        <taxon>Candidatus Caldarchaeaceae</taxon>
        <taxon>Candidatus Caldarchaeum</taxon>
    </lineage>
</organism>